<evidence type="ECO:0000256" key="1">
    <source>
        <dbReference type="SAM" id="MobiDB-lite"/>
    </source>
</evidence>
<evidence type="ECO:0000313" key="3">
    <source>
        <dbReference type="EMBL" id="GAA2483780.1"/>
    </source>
</evidence>
<comment type="caution">
    <text evidence="3">The sequence shown here is derived from an EMBL/GenBank/DDBJ whole genome shotgun (WGS) entry which is preliminary data.</text>
</comment>
<proteinExistence type="predicted"/>
<organism evidence="3 4">
    <name type="scientific">Streptomyces thermolineatus</name>
    <dbReference type="NCBI Taxonomy" id="44033"/>
    <lineage>
        <taxon>Bacteria</taxon>
        <taxon>Bacillati</taxon>
        <taxon>Actinomycetota</taxon>
        <taxon>Actinomycetes</taxon>
        <taxon>Kitasatosporales</taxon>
        <taxon>Streptomycetaceae</taxon>
        <taxon>Streptomyces</taxon>
    </lineage>
</organism>
<dbReference type="Gene3D" id="1.10.10.10">
    <property type="entry name" value="Winged helix-like DNA-binding domain superfamily/Winged helix DNA-binding domain"/>
    <property type="match status" value="1"/>
</dbReference>
<dbReference type="InterPro" id="IPR027417">
    <property type="entry name" value="P-loop_NTPase"/>
</dbReference>
<feature type="compositionally biased region" description="Basic and acidic residues" evidence="1">
    <location>
        <begin position="719"/>
        <end position="733"/>
    </location>
</feature>
<dbReference type="InterPro" id="IPR041664">
    <property type="entry name" value="AAA_16"/>
</dbReference>
<dbReference type="PRINTS" id="PR00364">
    <property type="entry name" value="DISEASERSIST"/>
</dbReference>
<feature type="region of interest" description="Disordered" evidence="1">
    <location>
        <begin position="1"/>
        <end position="30"/>
    </location>
</feature>
<dbReference type="EMBL" id="BAAATA010000009">
    <property type="protein sequence ID" value="GAA2483780.1"/>
    <property type="molecule type" value="Genomic_DNA"/>
</dbReference>
<dbReference type="Pfam" id="PF13424">
    <property type="entry name" value="TPR_12"/>
    <property type="match status" value="2"/>
</dbReference>
<dbReference type="InterPro" id="IPR011990">
    <property type="entry name" value="TPR-like_helical_dom_sf"/>
</dbReference>
<dbReference type="PANTHER" id="PTHR47691">
    <property type="entry name" value="REGULATOR-RELATED"/>
    <property type="match status" value="1"/>
</dbReference>
<evidence type="ECO:0000259" key="2">
    <source>
        <dbReference type="SMART" id="SM00382"/>
    </source>
</evidence>
<dbReference type="InterPro" id="IPR003593">
    <property type="entry name" value="AAA+_ATPase"/>
</dbReference>
<protein>
    <submittedName>
        <fullName evidence="3">AfsR-like transcriptional regulator TcrA</fullName>
    </submittedName>
</protein>
<gene>
    <name evidence="3" type="primary">tcrA</name>
    <name evidence="3" type="ORF">GCM10010406_20060</name>
</gene>
<dbReference type="SMART" id="SM00028">
    <property type="entry name" value="TPR"/>
    <property type="match status" value="4"/>
</dbReference>
<feature type="region of interest" description="Disordered" evidence="1">
    <location>
        <begin position="712"/>
        <end position="733"/>
    </location>
</feature>
<feature type="compositionally biased region" description="Basic residues" evidence="1">
    <location>
        <begin position="1"/>
        <end position="17"/>
    </location>
</feature>
<reference evidence="4" key="1">
    <citation type="journal article" date="2019" name="Int. J. Syst. Evol. Microbiol.">
        <title>The Global Catalogue of Microorganisms (GCM) 10K type strain sequencing project: providing services to taxonomists for standard genome sequencing and annotation.</title>
        <authorList>
            <consortium name="The Broad Institute Genomics Platform"/>
            <consortium name="The Broad Institute Genome Sequencing Center for Infectious Disease"/>
            <person name="Wu L."/>
            <person name="Ma J."/>
        </authorList>
    </citation>
    <scope>NUCLEOTIDE SEQUENCE [LARGE SCALE GENOMIC DNA]</scope>
    <source>
        <strain evidence="4">JCM 6307</strain>
    </source>
</reference>
<dbReference type="SUPFAM" id="SSF52540">
    <property type="entry name" value="P-loop containing nucleoside triphosphate hydrolases"/>
    <property type="match status" value="1"/>
</dbReference>
<dbReference type="Proteomes" id="UP001501358">
    <property type="component" value="Unassembled WGS sequence"/>
</dbReference>
<dbReference type="Gene3D" id="3.40.50.300">
    <property type="entry name" value="P-loop containing nucleotide triphosphate hydrolases"/>
    <property type="match status" value="1"/>
</dbReference>
<accession>A0ABP5YMR4</accession>
<dbReference type="SMART" id="SM00382">
    <property type="entry name" value="AAA"/>
    <property type="match status" value="1"/>
</dbReference>
<name>A0ABP5YMR4_9ACTN</name>
<sequence>MGGKKKPKGGAGKNRKGTARDKTRVGSRVGAVPVNDFRAGHFSGPAQGSGTQYNTFVQQYAPVPTALASLPPLPPEFTGRDEDLAFLLDVLAPDQDARPAVAVLAGLPGVGKTTLAHAAGHAAQKQNWFTGVLLVGLRGYDPTPARPEEVLDALLRSMGVPAEHIPPTAAEREALYRSQLDARARTGERLLVIADNASSVEQVRPLLPPGRHGLLVTSRRSLPGLGRLRSLNLLQPEDAVALLDAALKNADPEDCRVEDDPEAAERVSLACGCLPLALQITAALLVADPGQPLAERADRLTHSEGRLEGLDDGERSLRAAFDQSLDRLPPQQADLFRLLSLNAGPDISTAAVTALTGQSQQVTEHLLGQLATAHLIQRSAIRGRWQMHDLLRDYAAQQAAAHTAASRPARRRYEQARARLVDHYLRTAEAADTHFRSPAEGIPAPLFEDRNQALEWLDAERANLIATARTEGATSKAARLAFAVGRYLEWRRRLQDSVAIRALALDACRETGDDRNEAGAWNNLGATLQEVRRFDEAITAHETARTLYQQSDDTNNEATTWNNLGNALRELQRFDEAITASETARTLYQQSGDADGEAGAWNNLGLALQEVRRFDEAITAHETACALYQQSGDTHGEAIAWNNLGTAFRGLQRFPEAVAAGKRAIEMLREAEDSFRTGEALGELATTLTAAQVDAVEVRAVWLSAAEAYEQANATQEATDAREQVDKVTENTI</sequence>
<dbReference type="SUPFAM" id="SSF48452">
    <property type="entry name" value="TPR-like"/>
    <property type="match status" value="1"/>
</dbReference>
<dbReference type="Gene3D" id="1.25.40.10">
    <property type="entry name" value="Tetratricopeptide repeat domain"/>
    <property type="match status" value="1"/>
</dbReference>
<dbReference type="Pfam" id="PF13191">
    <property type="entry name" value="AAA_16"/>
    <property type="match status" value="1"/>
</dbReference>
<keyword evidence="4" id="KW-1185">Reference proteome</keyword>
<dbReference type="RefSeq" id="WP_344382805.1">
    <property type="nucleotide sequence ID" value="NZ_BAAATA010000009.1"/>
</dbReference>
<dbReference type="InterPro" id="IPR019734">
    <property type="entry name" value="TPR_rpt"/>
</dbReference>
<dbReference type="InterPro" id="IPR036388">
    <property type="entry name" value="WH-like_DNA-bd_sf"/>
</dbReference>
<dbReference type="PANTHER" id="PTHR47691:SF3">
    <property type="entry name" value="HTH-TYPE TRANSCRIPTIONAL REGULATOR RV0890C-RELATED"/>
    <property type="match status" value="1"/>
</dbReference>
<evidence type="ECO:0000313" key="4">
    <source>
        <dbReference type="Proteomes" id="UP001501358"/>
    </source>
</evidence>
<feature type="domain" description="AAA+ ATPase" evidence="2">
    <location>
        <begin position="98"/>
        <end position="391"/>
    </location>
</feature>